<evidence type="ECO:0000256" key="3">
    <source>
        <dbReference type="ARBA" id="ARBA00022763"/>
    </source>
</evidence>
<dbReference type="GO" id="GO:0007131">
    <property type="term" value="P:reciprocal meiotic recombination"/>
    <property type="evidence" value="ECO:0007669"/>
    <property type="project" value="TreeGrafter"/>
</dbReference>
<dbReference type="PANTHER" id="PTHR46239:SF1">
    <property type="entry name" value="DNA REPAIR PROTEIN RAD51 HOMOLOG 3"/>
    <property type="match status" value="1"/>
</dbReference>
<keyword evidence="3" id="KW-0227">DNA damage</keyword>
<accession>A0A8G1REA5</accession>
<keyword evidence="4" id="KW-0067">ATP-binding</keyword>
<dbReference type="InterPro" id="IPR052093">
    <property type="entry name" value="HR_Repair_Mediator"/>
</dbReference>
<dbReference type="GO" id="GO:0140664">
    <property type="term" value="F:ATP-dependent DNA damage sensor activity"/>
    <property type="evidence" value="ECO:0007669"/>
    <property type="project" value="InterPro"/>
</dbReference>
<comment type="subcellular location">
    <subcellularLocation>
        <location evidence="1">Nucleus</location>
    </subcellularLocation>
</comment>
<dbReference type="AlphaFoldDB" id="A0A8G1REA5"/>
<protein>
    <submittedName>
        <fullName evidence="9">P-loop containing nucleoside triphosphate hydrolase protein</fullName>
    </submittedName>
</protein>
<proteinExistence type="predicted"/>
<feature type="compositionally biased region" description="Basic and acidic residues" evidence="7">
    <location>
        <begin position="438"/>
        <end position="457"/>
    </location>
</feature>
<organism evidence="9 10">
    <name type="scientific">Aspergillus piperis CBS 112811</name>
    <dbReference type="NCBI Taxonomy" id="1448313"/>
    <lineage>
        <taxon>Eukaryota</taxon>
        <taxon>Fungi</taxon>
        <taxon>Dikarya</taxon>
        <taxon>Ascomycota</taxon>
        <taxon>Pezizomycotina</taxon>
        <taxon>Eurotiomycetes</taxon>
        <taxon>Eurotiomycetidae</taxon>
        <taxon>Eurotiales</taxon>
        <taxon>Aspergillaceae</taxon>
        <taxon>Aspergillus</taxon>
        <taxon>Aspergillus subgen. Circumdati</taxon>
    </lineage>
</organism>
<dbReference type="Proteomes" id="UP000249526">
    <property type="component" value="Unassembled WGS sequence"/>
</dbReference>
<dbReference type="InterPro" id="IPR027417">
    <property type="entry name" value="P-loop_NTPase"/>
</dbReference>
<feature type="compositionally biased region" description="Acidic residues" evidence="7">
    <location>
        <begin position="363"/>
        <end position="400"/>
    </location>
</feature>
<gene>
    <name evidence="9" type="ORF">BO85DRAFT_360107</name>
</gene>
<feature type="region of interest" description="Disordered" evidence="7">
    <location>
        <begin position="356"/>
        <end position="504"/>
    </location>
</feature>
<keyword evidence="6" id="KW-0539">Nucleus</keyword>
<evidence type="ECO:0000256" key="4">
    <source>
        <dbReference type="ARBA" id="ARBA00022840"/>
    </source>
</evidence>
<sequence length="504" mass="54900">MNHLDLPLSTQDPHRVISFPASQSLHASTAFPDAAASGRKAIPTGLVALDEAISISAPVISTTSNERIREFTEGKGNQLKGLPVGHVTEVFGPPGAGKTMLGLNAAAGALGRGEGVVWIGRFDLLLVFSSGCIYTASPLPRPRLRKLLELQSPASPSSPRSLTTENLTYIRAPTLPHLLSLFHHPPASFPPPNTTLLVIDSVSAPFTPYFPNPSDINQPPQAQRDVQKWLTTRKWNVISDLAAQLVKFASRANLAILVINQTHTRIRGQVRATLSPILSGRGWESCVRARIGVYGDFGYGGDGGWVRVAEVMKRDGRLVTVRDKTTVVPFRVANDGLYAVEMGLEGNEEDGVAVQVREKQAQDEDALEPEEPLEEEPVEEEEPELEDYQAQDDSAQEELAPDPAPEEPVPGEPASEESAQEESAQKQPALEEPVIEASVHEEPVHEGHTQEHIEKIQTQEIQAQKEQAQDVHSDSAFDTASQRKRKAEEIADSQDEEDSEGVLE</sequence>
<evidence type="ECO:0000256" key="2">
    <source>
        <dbReference type="ARBA" id="ARBA00022741"/>
    </source>
</evidence>
<name>A0A8G1REA5_9EURO</name>
<dbReference type="Gene3D" id="3.40.50.300">
    <property type="entry name" value="P-loop containing nucleotide triphosphate hydrolases"/>
    <property type="match status" value="1"/>
</dbReference>
<feature type="compositionally biased region" description="Acidic residues" evidence="7">
    <location>
        <begin position="490"/>
        <end position="504"/>
    </location>
</feature>
<evidence type="ECO:0000256" key="1">
    <source>
        <dbReference type="ARBA" id="ARBA00004123"/>
    </source>
</evidence>
<evidence type="ECO:0000256" key="7">
    <source>
        <dbReference type="SAM" id="MobiDB-lite"/>
    </source>
</evidence>
<dbReference type="GO" id="GO:0005657">
    <property type="term" value="C:replication fork"/>
    <property type="evidence" value="ECO:0007669"/>
    <property type="project" value="TreeGrafter"/>
</dbReference>
<dbReference type="GO" id="GO:0033063">
    <property type="term" value="C:Rad51B-Rad51C-Rad51D-XRCC2 complex"/>
    <property type="evidence" value="ECO:0007669"/>
    <property type="project" value="TreeGrafter"/>
</dbReference>
<dbReference type="CDD" id="cd01393">
    <property type="entry name" value="RecA-like"/>
    <property type="match status" value="1"/>
</dbReference>
<keyword evidence="5" id="KW-0234">DNA repair</keyword>
<evidence type="ECO:0000259" key="8">
    <source>
        <dbReference type="PROSITE" id="PS50162"/>
    </source>
</evidence>
<dbReference type="GO" id="GO:0005524">
    <property type="term" value="F:ATP binding"/>
    <property type="evidence" value="ECO:0007669"/>
    <property type="project" value="UniProtKB-KW"/>
</dbReference>
<dbReference type="SUPFAM" id="SSF52540">
    <property type="entry name" value="P-loop containing nucleoside triphosphate hydrolases"/>
    <property type="match status" value="1"/>
</dbReference>
<evidence type="ECO:0000256" key="5">
    <source>
        <dbReference type="ARBA" id="ARBA00023204"/>
    </source>
</evidence>
<evidence type="ECO:0000313" key="10">
    <source>
        <dbReference type="Proteomes" id="UP000249526"/>
    </source>
</evidence>
<dbReference type="RefSeq" id="XP_025521011.1">
    <property type="nucleotide sequence ID" value="XM_025655539.1"/>
</dbReference>
<dbReference type="EMBL" id="KZ825054">
    <property type="protein sequence ID" value="RAH63089.1"/>
    <property type="molecule type" value="Genomic_DNA"/>
</dbReference>
<dbReference type="InterPro" id="IPR020588">
    <property type="entry name" value="RecA_ATP-bd"/>
</dbReference>
<evidence type="ECO:0000256" key="6">
    <source>
        <dbReference type="ARBA" id="ARBA00023242"/>
    </source>
</evidence>
<evidence type="ECO:0000313" key="9">
    <source>
        <dbReference type="EMBL" id="RAH63089.1"/>
    </source>
</evidence>
<feature type="compositionally biased region" description="Pro residues" evidence="7">
    <location>
        <begin position="402"/>
        <end position="411"/>
    </location>
</feature>
<reference evidence="9 10" key="1">
    <citation type="submission" date="2018-02" db="EMBL/GenBank/DDBJ databases">
        <title>The genomes of Aspergillus section Nigri reveals drivers in fungal speciation.</title>
        <authorList>
            <consortium name="DOE Joint Genome Institute"/>
            <person name="Vesth T.C."/>
            <person name="Nybo J."/>
            <person name="Theobald S."/>
            <person name="Brandl J."/>
            <person name="Frisvad J.C."/>
            <person name="Nielsen K.F."/>
            <person name="Lyhne E.K."/>
            <person name="Kogle M.E."/>
            <person name="Kuo A."/>
            <person name="Riley R."/>
            <person name="Clum A."/>
            <person name="Nolan M."/>
            <person name="Lipzen A."/>
            <person name="Salamov A."/>
            <person name="Henrissat B."/>
            <person name="Wiebenga A."/>
            <person name="De vries R.P."/>
            <person name="Grigoriev I.V."/>
            <person name="Mortensen U.H."/>
            <person name="Andersen M.R."/>
            <person name="Baker S.E."/>
        </authorList>
    </citation>
    <scope>NUCLEOTIDE SEQUENCE [LARGE SCALE GENOMIC DNA]</scope>
    <source>
        <strain evidence="9 10">CBS 112811</strain>
    </source>
</reference>
<dbReference type="PROSITE" id="PS50162">
    <property type="entry name" value="RECA_2"/>
    <property type="match status" value="1"/>
</dbReference>
<dbReference type="GO" id="GO:0000400">
    <property type="term" value="F:four-way junction DNA binding"/>
    <property type="evidence" value="ECO:0007669"/>
    <property type="project" value="TreeGrafter"/>
</dbReference>
<dbReference type="PANTHER" id="PTHR46239">
    <property type="entry name" value="DNA REPAIR PROTEIN RAD51 HOMOLOG 3 RAD51C"/>
    <property type="match status" value="1"/>
</dbReference>
<dbReference type="GO" id="GO:0008821">
    <property type="term" value="F:crossover junction DNA endonuclease activity"/>
    <property type="evidence" value="ECO:0007669"/>
    <property type="project" value="TreeGrafter"/>
</dbReference>
<keyword evidence="10" id="KW-1185">Reference proteome</keyword>
<keyword evidence="9" id="KW-0378">Hydrolase</keyword>
<dbReference type="GO" id="GO:0000707">
    <property type="term" value="P:meiotic DNA recombinase assembly"/>
    <property type="evidence" value="ECO:0007669"/>
    <property type="project" value="TreeGrafter"/>
</dbReference>
<dbReference type="GO" id="GO:0033065">
    <property type="term" value="C:Rad51C-XRCC3 complex"/>
    <property type="evidence" value="ECO:0007669"/>
    <property type="project" value="TreeGrafter"/>
</dbReference>
<feature type="domain" description="RecA family profile 1" evidence="8">
    <location>
        <begin position="38"/>
        <end position="262"/>
    </location>
</feature>
<dbReference type="GeneID" id="37158941"/>
<keyword evidence="2" id="KW-0547">Nucleotide-binding</keyword>